<proteinExistence type="predicted"/>
<name>A0A5J5BEQ8_9ASTE</name>
<evidence type="ECO:0000313" key="2">
    <source>
        <dbReference type="EMBL" id="KAA8541204.1"/>
    </source>
</evidence>
<sequence>MLSATSSLPATSAVHTGKNNSDFTVKHCDRLSDFEYDDDVKYNPSTDDSFSSEEGSIGKSIPRGFDQNLYGKQFNVKEGNKIVLKVGQLFENVNKFRHVL</sequence>
<organism evidence="2 3">
    <name type="scientific">Nyssa sinensis</name>
    <dbReference type="NCBI Taxonomy" id="561372"/>
    <lineage>
        <taxon>Eukaryota</taxon>
        <taxon>Viridiplantae</taxon>
        <taxon>Streptophyta</taxon>
        <taxon>Embryophyta</taxon>
        <taxon>Tracheophyta</taxon>
        <taxon>Spermatophyta</taxon>
        <taxon>Magnoliopsida</taxon>
        <taxon>eudicotyledons</taxon>
        <taxon>Gunneridae</taxon>
        <taxon>Pentapetalae</taxon>
        <taxon>asterids</taxon>
        <taxon>Cornales</taxon>
        <taxon>Nyssaceae</taxon>
        <taxon>Nyssa</taxon>
    </lineage>
</organism>
<accession>A0A5J5BEQ8</accession>
<protein>
    <submittedName>
        <fullName evidence="2">Uncharacterized protein</fullName>
    </submittedName>
</protein>
<evidence type="ECO:0000313" key="3">
    <source>
        <dbReference type="Proteomes" id="UP000325577"/>
    </source>
</evidence>
<dbReference type="AlphaFoldDB" id="A0A5J5BEQ8"/>
<dbReference type="OrthoDB" id="1427903at2759"/>
<dbReference type="EMBL" id="CM018036">
    <property type="protein sequence ID" value="KAA8541204.1"/>
    <property type="molecule type" value="Genomic_DNA"/>
</dbReference>
<dbReference type="Proteomes" id="UP000325577">
    <property type="component" value="Linkage Group LG13"/>
</dbReference>
<evidence type="ECO:0000256" key="1">
    <source>
        <dbReference type="SAM" id="MobiDB-lite"/>
    </source>
</evidence>
<feature type="region of interest" description="Disordered" evidence="1">
    <location>
        <begin position="1"/>
        <end position="24"/>
    </location>
</feature>
<keyword evidence="3" id="KW-1185">Reference proteome</keyword>
<reference evidence="2 3" key="1">
    <citation type="submission" date="2019-09" db="EMBL/GenBank/DDBJ databases">
        <title>A chromosome-level genome assembly of the Chinese tupelo Nyssa sinensis.</title>
        <authorList>
            <person name="Yang X."/>
            <person name="Kang M."/>
            <person name="Yang Y."/>
            <person name="Xiong H."/>
            <person name="Wang M."/>
            <person name="Zhang Z."/>
            <person name="Wang Z."/>
            <person name="Wu H."/>
            <person name="Ma T."/>
            <person name="Liu J."/>
            <person name="Xi Z."/>
        </authorList>
    </citation>
    <scope>NUCLEOTIDE SEQUENCE [LARGE SCALE GENOMIC DNA]</scope>
    <source>
        <strain evidence="2">J267</strain>
        <tissue evidence="2">Leaf</tissue>
    </source>
</reference>
<gene>
    <name evidence="2" type="ORF">F0562_025189</name>
</gene>
<feature type="compositionally biased region" description="Low complexity" evidence="1">
    <location>
        <begin position="1"/>
        <end position="13"/>
    </location>
</feature>